<feature type="compositionally biased region" description="Pro residues" evidence="1">
    <location>
        <begin position="30"/>
        <end position="49"/>
    </location>
</feature>
<feature type="compositionally biased region" description="Gly residues" evidence="1">
    <location>
        <begin position="97"/>
        <end position="107"/>
    </location>
</feature>
<reference evidence="2" key="1">
    <citation type="journal article" date="2012" name="Nat. Biotechnol.">
        <title>Reference genome sequence of the model plant Setaria.</title>
        <authorList>
            <person name="Bennetzen J.L."/>
            <person name="Schmutz J."/>
            <person name="Wang H."/>
            <person name="Percifield R."/>
            <person name="Hawkins J."/>
            <person name="Pontaroli A.C."/>
            <person name="Estep M."/>
            <person name="Feng L."/>
            <person name="Vaughn J.N."/>
            <person name="Grimwood J."/>
            <person name="Jenkins J."/>
            <person name="Barry K."/>
            <person name="Lindquist E."/>
            <person name="Hellsten U."/>
            <person name="Deshpande S."/>
            <person name="Wang X."/>
            <person name="Wu X."/>
            <person name="Mitros T."/>
            <person name="Triplett J."/>
            <person name="Yang X."/>
            <person name="Ye C.Y."/>
            <person name="Mauro-Herrera M."/>
            <person name="Wang L."/>
            <person name="Li P."/>
            <person name="Sharma M."/>
            <person name="Sharma R."/>
            <person name="Ronald P.C."/>
            <person name="Panaud O."/>
            <person name="Kellogg E.A."/>
            <person name="Brutnell T.P."/>
            <person name="Doust A.N."/>
            <person name="Tuskan G.A."/>
            <person name="Rokhsar D."/>
            <person name="Devos K.M."/>
        </authorList>
    </citation>
    <scope>NUCLEOTIDE SEQUENCE [LARGE SCALE GENOMIC DNA]</scope>
    <source>
        <strain evidence="2">Yugu1</strain>
    </source>
</reference>
<feature type="region of interest" description="Disordered" evidence="1">
    <location>
        <begin position="1"/>
        <end position="152"/>
    </location>
</feature>
<feature type="compositionally biased region" description="Polar residues" evidence="1">
    <location>
        <begin position="135"/>
        <end position="151"/>
    </location>
</feature>
<proteinExistence type="predicted"/>
<sequence>MPFPMPLLLAPPHHPSAGPTPSLRRRLVHPPTPPPSLESQPPRPSPPLLPRHRHPPLGPPSPGSDGGGDPAGERLAGLCGGARERGRQGWGCRATAAGGGKDAAGGGRARRDAGGRRNGGREAKKTVGGGMAPRASTNGSERPTAATANTEEGSHVVILEAVEAQANEPSSTTTMAPLVWLPRRASAMKLSEGASGRRLKPAVRRKEGYARPLRTTLPPSQTASHPACGRGRPTAPAPRSRRPRRRQEQLRRDQRPRAAQRGAGR</sequence>
<feature type="compositionally biased region" description="Basic and acidic residues" evidence="1">
    <location>
        <begin position="246"/>
        <end position="256"/>
    </location>
</feature>
<dbReference type="AlphaFoldDB" id="A0A368PM83"/>
<organism evidence="2">
    <name type="scientific">Setaria italica</name>
    <name type="common">Foxtail millet</name>
    <name type="synonym">Panicum italicum</name>
    <dbReference type="NCBI Taxonomy" id="4555"/>
    <lineage>
        <taxon>Eukaryota</taxon>
        <taxon>Viridiplantae</taxon>
        <taxon>Streptophyta</taxon>
        <taxon>Embryophyta</taxon>
        <taxon>Tracheophyta</taxon>
        <taxon>Spermatophyta</taxon>
        <taxon>Magnoliopsida</taxon>
        <taxon>Liliopsida</taxon>
        <taxon>Poales</taxon>
        <taxon>Poaceae</taxon>
        <taxon>PACMAD clade</taxon>
        <taxon>Panicoideae</taxon>
        <taxon>Panicodae</taxon>
        <taxon>Paniceae</taxon>
        <taxon>Cenchrinae</taxon>
        <taxon>Setaria</taxon>
    </lineage>
</organism>
<feature type="compositionally biased region" description="Low complexity" evidence="1">
    <location>
        <begin position="226"/>
        <end position="238"/>
    </location>
</feature>
<feature type="compositionally biased region" description="Low complexity" evidence="1">
    <location>
        <begin position="1"/>
        <end position="19"/>
    </location>
</feature>
<evidence type="ECO:0000256" key="1">
    <source>
        <dbReference type="SAM" id="MobiDB-lite"/>
    </source>
</evidence>
<evidence type="ECO:0000313" key="2">
    <source>
        <dbReference type="EMBL" id="RCV06604.1"/>
    </source>
</evidence>
<accession>A0A368PM83</accession>
<protein>
    <submittedName>
        <fullName evidence="2">Uncharacterized protein</fullName>
    </submittedName>
</protein>
<name>A0A368PM83_SETIT</name>
<reference evidence="2" key="2">
    <citation type="submission" date="2015-07" db="EMBL/GenBank/DDBJ databases">
        <authorList>
            <person name="Noorani M."/>
        </authorList>
    </citation>
    <scope>NUCLEOTIDE SEQUENCE</scope>
    <source>
        <strain evidence="2">Yugu1</strain>
    </source>
</reference>
<gene>
    <name evidence="2" type="ORF">SETIT_1G176000v2</name>
</gene>
<feature type="region of interest" description="Disordered" evidence="1">
    <location>
        <begin position="189"/>
        <end position="265"/>
    </location>
</feature>
<feature type="compositionally biased region" description="Basic and acidic residues" evidence="1">
    <location>
        <begin position="109"/>
        <end position="125"/>
    </location>
</feature>
<dbReference type="EMBL" id="CM003528">
    <property type="protein sequence ID" value="RCV06604.1"/>
    <property type="molecule type" value="Genomic_DNA"/>
</dbReference>